<keyword evidence="6" id="KW-1185">Reference proteome</keyword>
<feature type="compositionally biased region" description="Polar residues" evidence="2">
    <location>
        <begin position="316"/>
        <end position="334"/>
    </location>
</feature>
<dbReference type="InterPro" id="IPR031567">
    <property type="entry name" value="CRIM_dom"/>
</dbReference>
<organism evidence="5 6">
    <name type="scientific">Dimargaris verticillata</name>
    <dbReference type="NCBI Taxonomy" id="2761393"/>
    <lineage>
        <taxon>Eukaryota</taxon>
        <taxon>Fungi</taxon>
        <taxon>Fungi incertae sedis</taxon>
        <taxon>Zoopagomycota</taxon>
        <taxon>Kickxellomycotina</taxon>
        <taxon>Dimargaritomycetes</taxon>
        <taxon>Dimargaritales</taxon>
        <taxon>Dimargaritaceae</taxon>
        <taxon>Dimargaris</taxon>
    </lineage>
</organism>
<dbReference type="InterPro" id="IPR031313">
    <property type="entry name" value="Sin1_PH_dom"/>
</dbReference>
<dbReference type="EMBL" id="JANBQB010000365">
    <property type="protein sequence ID" value="KAJ1977223.1"/>
    <property type="molecule type" value="Genomic_DNA"/>
</dbReference>
<feature type="region of interest" description="Disordered" evidence="2">
    <location>
        <begin position="79"/>
        <end position="160"/>
    </location>
</feature>
<reference evidence="5" key="1">
    <citation type="submission" date="2022-07" db="EMBL/GenBank/DDBJ databases">
        <title>Phylogenomic reconstructions and comparative analyses of Kickxellomycotina fungi.</title>
        <authorList>
            <person name="Reynolds N.K."/>
            <person name="Stajich J.E."/>
            <person name="Barry K."/>
            <person name="Grigoriev I.V."/>
            <person name="Crous P."/>
            <person name="Smith M.E."/>
        </authorList>
    </citation>
    <scope>NUCLEOTIDE SEQUENCE</scope>
    <source>
        <strain evidence="5">RSA 567</strain>
    </source>
</reference>
<dbReference type="InterPro" id="IPR008828">
    <property type="entry name" value="Sin1/Avo1"/>
</dbReference>
<evidence type="ECO:0000259" key="3">
    <source>
        <dbReference type="Pfam" id="PF16978"/>
    </source>
</evidence>
<evidence type="ECO:0000256" key="1">
    <source>
        <dbReference type="ARBA" id="ARBA00009407"/>
    </source>
</evidence>
<feature type="domain" description="SIN1-type PH" evidence="4">
    <location>
        <begin position="757"/>
        <end position="853"/>
    </location>
</feature>
<dbReference type="GO" id="GO:0016301">
    <property type="term" value="F:kinase activity"/>
    <property type="evidence" value="ECO:0007669"/>
    <property type="project" value="UniProtKB-KW"/>
</dbReference>
<dbReference type="GO" id="GO:0005737">
    <property type="term" value="C:cytoplasm"/>
    <property type="evidence" value="ECO:0007669"/>
    <property type="project" value="TreeGrafter"/>
</dbReference>
<dbReference type="AlphaFoldDB" id="A0A9W8B437"/>
<feature type="compositionally biased region" description="Basic and acidic residues" evidence="2">
    <location>
        <begin position="93"/>
        <end position="102"/>
    </location>
</feature>
<dbReference type="Gene3D" id="3.10.20.90">
    <property type="entry name" value="Phosphatidylinositol 3-kinase Catalytic Subunit, Chain A, domain 1"/>
    <property type="match status" value="1"/>
</dbReference>
<dbReference type="InterPro" id="IPR011993">
    <property type="entry name" value="PH-like_dom_sf"/>
</dbReference>
<evidence type="ECO:0000259" key="4">
    <source>
        <dbReference type="Pfam" id="PF16979"/>
    </source>
</evidence>
<dbReference type="Gene3D" id="2.30.29.30">
    <property type="entry name" value="Pleckstrin-homology domain (PH domain)/Phosphotyrosine-binding domain (PTB)"/>
    <property type="match status" value="1"/>
</dbReference>
<evidence type="ECO:0000313" key="5">
    <source>
        <dbReference type="EMBL" id="KAJ1977223.1"/>
    </source>
</evidence>
<protein>
    <submittedName>
        <fullName evidence="5">Component of a membrane-bound complex containing the Tor2p kinase</fullName>
    </submittedName>
</protein>
<proteinExistence type="inferred from homology"/>
<dbReference type="GO" id="GO:0005886">
    <property type="term" value="C:plasma membrane"/>
    <property type="evidence" value="ECO:0007669"/>
    <property type="project" value="TreeGrafter"/>
</dbReference>
<dbReference type="GO" id="GO:0005546">
    <property type="term" value="F:phosphatidylinositol-4,5-bisphosphate binding"/>
    <property type="evidence" value="ECO:0007669"/>
    <property type="project" value="TreeGrafter"/>
</dbReference>
<dbReference type="GO" id="GO:0038203">
    <property type="term" value="P:TORC2 signaling"/>
    <property type="evidence" value="ECO:0007669"/>
    <property type="project" value="TreeGrafter"/>
</dbReference>
<comment type="caution">
    <text evidence="5">The sequence shown here is derived from an EMBL/GenBank/DDBJ whole genome shotgun (WGS) entry which is preliminary data.</text>
</comment>
<keyword evidence="5" id="KW-0418">Kinase</keyword>
<evidence type="ECO:0000256" key="2">
    <source>
        <dbReference type="SAM" id="MobiDB-lite"/>
    </source>
</evidence>
<dbReference type="PANTHER" id="PTHR13335">
    <property type="entry name" value="TARGET OF RAPAMYCIN COMPLEX 2 SUBUNIT MAPKAP1"/>
    <property type="match status" value="1"/>
</dbReference>
<gene>
    <name evidence="5" type="primary">AVO1</name>
    <name evidence="5" type="ORF">H4R34_003666</name>
</gene>
<dbReference type="Pfam" id="PF16978">
    <property type="entry name" value="CRIM"/>
    <property type="match status" value="1"/>
</dbReference>
<sequence>MALISDPDYLIHHLRIQFLKSEDRIGDRLITFPPLDELMENPYIQTAGPYPELQYAITPDIQFQGDFYFGEKRSDGDSVTIPLTPGLPTLRQRHTDSGKDGRSTAYPRSEPAAAGDGESARATAVSRTVSTGHSSRLHSTSPDAAKVPPVPPLPVTHSRKLGANAPAANSSVLDAGSLADQPHPPEPAPTDTSVPMPITNEPPVPQGHHTARWSPTKRYSAALVQLRRSIVDPDASGLDAQQVSFLEASTNNTSKIFSNTSLDTDDGIDLEADDGSAQVNTGVSPTVALPLATALHNHHQPADRHHTLDRTDSPDPLSTQPLHANTQVGTPNTKGSGGHRVVRDSLELPKRFPKRATAIADKAGMPMPDPDDAALFARVSVESLSNSPSATVPVASGLSQLLSDTKETHDNPFATAYRALSGRGDVEPLLLEIFLPHTDNPTTPFKVSVKSNATVEDVIGFTLFEYVDQGLLPEITDEFTDVAQWNVRIVEDDGTVDEDFPALDRSRQITKFGANQFALCRNASAQKQTRERPQTRQQAATSTLRISTRFMPSAIWTEGVHGLFGDTTRSSTGDPDTAPSYPQGNRLVKVHIHSTVESLRTTTMSLDPLLPMTKILHRICNKWQLDSMQYMLTTADTTVPLDLSVTLQDMPQVAELYLYRKGSNFNVFTDEGVRPFTINLTDQAASRLQNDMVKANAGLPPTAHASGADELPSRALATTTGEGGGFVSTGPLSSPAPGAKPIRGIIHMTPNHASHIYCKYTVIRRTPMFTGHERILTIDGDYIHITPTEQKHMFDSMKASAHHISAILSCNINRKIPRKFKLMVVKDQGHKSYDMEALSTEKALEICTLITQLTRQFRSGL</sequence>
<name>A0A9W8B437_9FUNG</name>
<dbReference type="GO" id="GO:0031932">
    <property type="term" value="C:TORC2 complex"/>
    <property type="evidence" value="ECO:0007669"/>
    <property type="project" value="InterPro"/>
</dbReference>
<feature type="region of interest" description="Disordered" evidence="2">
    <location>
        <begin position="175"/>
        <end position="195"/>
    </location>
</feature>
<accession>A0A9W8B437</accession>
<feature type="domain" description="CRIM" evidence="3">
    <location>
        <begin position="396"/>
        <end position="530"/>
    </location>
</feature>
<dbReference type="PANTHER" id="PTHR13335:SF1">
    <property type="entry name" value="TARGET OF RAPAMYCIN COMPLEX 2 SUBUNIT MAPKAP1"/>
    <property type="match status" value="1"/>
</dbReference>
<feature type="region of interest" description="Disordered" evidence="2">
    <location>
        <begin position="297"/>
        <end position="340"/>
    </location>
</feature>
<feature type="compositionally biased region" description="Polar residues" evidence="2">
    <location>
        <begin position="125"/>
        <end position="142"/>
    </location>
</feature>
<feature type="compositionally biased region" description="Basic and acidic residues" evidence="2">
    <location>
        <begin position="300"/>
        <end position="313"/>
    </location>
</feature>
<keyword evidence="5" id="KW-0808">Transferase</keyword>
<dbReference type="OrthoDB" id="241990at2759"/>
<dbReference type="Pfam" id="PF16979">
    <property type="entry name" value="SIN1_PH"/>
    <property type="match status" value="1"/>
</dbReference>
<dbReference type="Proteomes" id="UP001151582">
    <property type="component" value="Unassembled WGS sequence"/>
</dbReference>
<comment type="similarity">
    <text evidence="1">Belongs to the SIN1 family.</text>
</comment>
<evidence type="ECO:0000313" key="6">
    <source>
        <dbReference type="Proteomes" id="UP001151582"/>
    </source>
</evidence>